<dbReference type="InterPro" id="IPR016009">
    <property type="entry name" value="tRNA_MeTrfase_TRMD/TRM10"/>
</dbReference>
<gene>
    <name evidence="2" type="ORF">METZ01_LOCUS35600</name>
</gene>
<feature type="non-terminal residue" evidence="2">
    <location>
        <position position="132"/>
    </location>
</feature>
<dbReference type="InterPro" id="IPR002649">
    <property type="entry name" value="tRNA_m1G_MeTrfase_TrmD"/>
</dbReference>
<dbReference type="SUPFAM" id="SSF75217">
    <property type="entry name" value="alpha/beta knot"/>
    <property type="match status" value="1"/>
</dbReference>
<reference evidence="2" key="1">
    <citation type="submission" date="2018-05" db="EMBL/GenBank/DDBJ databases">
        <authorList>
            <person name="Lanie J.A."/>
            <person name="Ng W.-L."/>
            <person name="Kazmierczak K.M."/>
            <person name="Andrzejewski T.M."/>
            <person name="Davidsen T.M."/>
            <person name="Wayne K.J."/>
            <person name="Tettelin H."/>
            <person name="Glass J.I."/>
            <person name="Rusch D."/>
            <person name="Podicherti R."/>
            <person name="Tsui H.-C.T."/>
            <person name="Winkler M.E."/>
        </authorList>
    </citation>
    <scope>NUCLEOTIDE SEQUENCE</scope>
</reference>
<feature type="domain" description="tRNA methyltransferase TRMD/TRM10-type" evidence="1">
    <location>
        <begin position="1"/>
        <end position="132"/>
    </location>
</feature>
<evidence type="ECO:0000259" key="1">
    <source>
        <dbReference type="Pfam" id="PF01746"/>
    </source>
</evidence>
<accession>A0A381QTM6</accession>
<dbReference type="AlphaFoldDB" id="A0A381QTM6"/>
<dbReference type="Pfam" id="PF01746">
    <property type="entry name" value="tRNA_m1G_MT"/>
    <property type="match status" value="1"/>
</dbReference>
<proteinExistence type="predicted"/>
<dbReference type="GO" id="GO:0005829">
    <property type="term" value="C:cytosol"/>
    <property type="evidence" value="ECO:0007669"/>
    <property type="project" value="TreeGrafter"/>
</dbReference>
<sequence>MRKGVERDLVQFIVVNLRDFGIGNYRQVDDKPFGGGSGMVMMAEPMFKAIDHTLEDFNGENETRVIYPSPQGEQWTHQSAVENTNAENLIFICGHYKGIDERIIEKYVTHEYSLGDYVVTSGELPALIMIDS</sequence>
<protein>
    <recommendedName>
        <fullName evidence="1">tRNA methyltransferase TRMD/TRM10-type domain-containing protein</fullName>
    </recommendedName>
</protein>
<dbReference type="PANTHER" id="PTHR46417">
    <property type="entry name" value="TRNA (GUANINE-N(1)-)-METHYLTRANSFERASE"/>
    <property type="match status" value="1"/>
</dbReference>
<dbReference type="GO" id="GO:0052906">
    <property type="term" value="F:tRNA (guanine(37)-N1)-methyltransferase activity"/>
    <property type="evidence" value="ECO:0007669"/>
    <property type="project" value="InterPro"/>
</dbReference>
<evidence type="ECO:0000313" key="2">
    <source>
        <dbReference type="EMBL" id="SUZ82746.1"/>
    </source>
</evidence>
<dbReference type="Gene3D" id="3.40.1280.10">
    <property type="match status" value="1"/>
</dbReference>
<organism evidence="2">
    <name type="scientific">marine metagenome</name>
    <dbReference type="NCBI Taxonomy" id="408172"/>
    <lineage>
        <taxon>unclassified sequences</taxon>
        <taxon>metagenomes</taxon>
        <taxon>ecological metagenomes</taxon>
    </lineage>
</organism>
<dbReference type="EMBL" id="UINC01001520">
    <property type="protein sequence ID" value="SUZ82746.1"/>
    <property type="molecule type" value="Genomic_DNA"/>
</dbReference>
<dbReference type="GO" id="GO:0002939">
    <property type="term" value="P:tRNA N1-guanine methylation"/>
    <property type="evidence" value="ECO:0007669"/>
    <property type="project" value="TreeGrafter"/>
</dbReference>
<dbReference type="InterPro" id="IPR029028">
    <property type="entry name" value="Alpha/beta_knot_MTases"/>
</dbReference>
<name>A0A381QTM6_9ZZZZ</name>
<dbReference type="InterPro" id="IPR029026">
    <property type="entry name" value="tRNA_m1G_MTases_N"/>
</dbReference>
<dbReference type="PANTHER" id="PTHR46417:SF1">
    <property type="entry name" value="TRNA (GUANINE-N(1)-)-METHYLTRANSFERASE"/>
    <property type="match status" value="1"/>
</dbReference>